<feature type="compositionally biased region" description="Basic and acidic residues" evidence="1">
    <location>
        <begin position="52"/>
        <end position="64"/>
    </location>
</feature>
<dbReference type="PANTHER" id="PTHR45696:SF10">
    <property type="entry name" value="LARGE RIBOSOMAL SUBUNIT PROTEIN P1"/>
    <property type="match status" value="1"/>
</dbReference>
<keyword evidence="3" id="KW-1185">Reference proteome</keyword>
<accession>L5KEP9</accession>
<gene>
    <name evidence="2" type="ORF">PAL_GLEAN10010614</name>
</gene>
<sequence length="88" mass="9072">MLNLSRQNLFAKAVANVNTGSLICNVETGGHASGARAVPAGGPAPSTPVVPAEEKKVKAKKEESSESDDDMGCGLFNSTSFVTYSIKS</sequence>
<feature type="compositionally biased region" description="Low complexity" evidence="1">
    <location>
        <begin position="35"/>
        <end position="44"/>
    </location>
</feature>
<dbReference type="GO" id="GO:0030295">
    <property type="term" value="F:protein kinase activator activity"/>
    <property type="evidence" value="ECO:0007669"/>
    <property type="project" value="TreeGrafter"/>
</dbReference>
<dbReference type="STRING" id="9402.L5KEP9"/>
<reference evidence="3" key="1">
    <citation type="journal article" date="2013" name="Science">
        <title>Comparative analysis of bat genomes provides insight into the evolution of flight and immunity.</title>
        <authorList>
            <person name="Zhang G."/>
            <person name="Cowled C."/>
            <person name="Shi Z."/>
            <person name="Huang Z."/>
            <person name="Bishop-Lilly K.A."/>
            <person name="Fang X."/>
            <person name="Wynne J.W."/>
            <person name="Xiong Z."/>
            <person name="Baker M.L."/>
            <person name="Zhao W."/>
            <person name="Tachedjian M."/>
            <person name="Zhu Y."/>
            <person name="Zhou P."/>
            <person name="Jiang X."/>
            <person name="Ng J."/>
            <person name="Yang L."/>
            <person name="Wu L."/>
            <person name="Xiao J."/>
            <person name="Feng Y."/>
            <person name="Chen Y."/>
            <person name="Sun X."/>
            <person name="Zhang Y."/>
            <person name="Marsh G.A."/>
            <person name="Crameri G."/>
            <person name="Broder C.C."/>
            <person name="Frey K.G."/>
            <person name="Wang L.F."/>
            <person name="Wang J."/>
        </authorList>
    </citation>
    <scope>NUCLEOTIDE SEQUENCE [LARGE SCALE GENOMIC DNA]</scope>
</reference>
<feature type="region of interest" description="Disordered" evidence="1">
    <location>
        <begin position="35"/>
        <end position="72"/>
    </location>
</feature>
<dbReference type="GO" id="GO:0043021">
    <property type="term" value="F:ribonucleoprotein complex binding"/>
    <property type="evidence" value="ECO:0007669"/>
    <property type="project" value="TreeGrafter"/>
</dbReference>
<dbReference type="EMBL" id="KB030834">
    <property type="protein sequence ID" value="ELK09266.1"/>
    <property type="molecule type" value="Genomic_DNA"/>
</dbReference>
<dbReference type="PANTHER" id="PTHR45696">
    <property type="entry name" value="60S ACIDIC RIBOSOMAL PROTEIN P1"/>
    <property type="match status" value="1"/>
</dbReference>
<proteinExistence type="predicted"/>
<dbReference type="GO" id="GO:0002181">
    <property type="term" value="P:cytoplasmic translation"/>
    <property type="evidence" value="ECO:0007669"/>
    <property type="project" value="TreeGrafter"/>
</dbReference>
<dbReference type="GO" id="GO:0003735">
    <property type="term" value="F:structural constituent of ribosome"/>
    <property type="evidence" value="ECO:0007669"/>
    <property type="project" value="TreeGrafter"/>
</dbReference>
<evidence type="ECO:0000256" key="1">
    <source>
        <dbReference type="SAM" id="MobiDB-lite"/>
    </source>
</evidence>
<evidence type="ECO:0008006" key="4">
    <source>
        <dbReference type="Google" id="ProtNLM"/>
    </source>
</evidence>
<organism evidence="2 3">
    <name type="scientific">Pteropus alecto</name>
    <name type="common">Black flying fox</name>
    <dbReference type="NCBI Taxonomy" id="9402"/>
    <lineage>
        <taxon>Eukaryota</taxon>
        <taxon>Metazoa</taxon>
        <taxon>Chordata</taxon>
        <taxon>Craniata</taxon>
        <taxon>Vertebrata</taxon>
        <taxon>Euteleostomi</taxon>
        <taxon>Mammalia</taxon>
        <taxon>Eutheria</taxon>
        <taxon>Laurasiatheria</taxon>
        <taxon>Chiroptera</taxon>
        <taxon>Yinpterochiroptera</taxon>
        <taxon>Pteropodoidea</taxon>
        <taxon>Pteropodidae</taxon>
        <taxon>Pteropodinae</taxon>
        <taxon>Pteropus</taxon>
    </lineage>
</organism>
<protein>
    <recommendedName>
        <fullName evidence="4">60S acidic ribosomal protein P1</fullName>
    </recommendedName>
</protein>
<dbReference type="InParanoid" id="L5KEP9"/>
<dbReference type="Pfam" id="PF00428">
    <property type="entry name" value="Ribosomal_60s"/>
    <property type="match status" value="1"/>
</dbReference>
<evidence type="ECO:0000313" key="2">
    <source>
        <dbReference type="EMBL" id="ELK09266.1"/>
    </source>
</evidence>
<name>L5KEP9_PTEAL</name>
<dbReference type="Proteomes" id="UP000010552">
    <property type="component" value="Unassembled WGS sequence"/>
</dbReference>
<dbReference type="AlphaFoldDB" id="L5KEP9"/>
<dbReference type="GO" id="GO:0022625">
    <property type="term" value="C:cytosolic large ribosomal subunit"/>
    <property type="evidence" value="ECO:0007669"/>
    <property type="project" value="TreeGrafter"/>
</dbReference>
<evidence type="ECO:0000313" key="3">
    <source>
        <dbReference type="Proteomes" id="UP000010552"/>
    </source>
</evidence>